<name>A0ABR4AA95_9LECA</name>
<dbReference type="InterPro" id="IPR036770">
    <property type="entry name" value="Ankyrin_rpt-contain_sf"/>
</dbReference>
<sequence length="125" mass="13967">MLSLSGALAITFFNTPQCSPTSLSENRPGEKDHSRALRRNNVSELLKAGFDPSGYLRGNVRTRRMLAAERGNLAVVEILLHLGSKTSITNRLGWSIIHFTWHAPHISIIHALRESRLDWNAKIIA</sequence>
<evidence type="ECO:0008006" key="3">
    <source>
        <dbReference type="Google" id="ProtNLM"/>
    </source>
</evidence>
<dbReference type="EMBL" id="JBEFKJ010000016">
    <property type="protein sequence ID" value="KAL2041659.1"/>
    <property type="molecule type" value="Genomic_DNA"/>
</dbReference>
<dbReference type="SUPFAM" id="SSF48403">
    <property type="entry name" value="Ankyrin repeat"/>
    <property type="match status" value="1"/>
</dbReference>
<evidence type="ECO:0000313" key="1">
    <source>
        <dbReference type="EMBL" id="KAL2041659.1"/>
    </source>
</evidence>
<comment type="caution">
    <text evidence="1">The sequence shown here is derived from an EMBL/GenBank/DDBJ whole genome shotgun (WGS) entry which is preliminary data.</text>
</comment>
<gene>
    <name evidence="1" type="ORF">N7G274_005443</name>
</gene>
<evidence type="ECO:0000313" key="2">
    <source>
        <dbReference type="Proteomes" id="UP001590950"/>
    </source>
</evidence>
<reference evidence="1 2" key="1">
    <citation type="submission" date="2024-09" db="EMBL/GenBank/DDBJ databases">
        <title>Rethinking Asexuality: The Enigmatic Case of Functional Sexual Genes in Lepraria (Stereocaulaceae).</title>
        <authorList>
            <person name="Doellman M."/>
            <person name="Sun Y."/>
            <person name="Barcenas-Pena A."/>
            <person name="Lumbsch H.T."/>
            <person name="Grewe F."/>
        </authorList>
    </citation>
    <scope>NUCLEOTIDE SEQUENCE [LARGE SCALE GENOMIC DNA]</scope>
    <source>
        <strain evidence="1 2">Mercado 3170</strain>
    </source>
</reference>
<dbReference type="Proteomes" id="UP001590950">
    <property type="component" value="Unassembled WGS sequence"/>
</dbReference>
<keyword evidence="2" id="KW-1185">Reference proteome</keyword>
<accession>A0ABR4AA95</accession>
<organism evidence="1 2">
    <name type="scientific">Stereocaulon virgatum</name>
    <dbReference type="NCBI Taxonomy" id="373712"/>
    <lineage>
        <taxon>Eukaryota</taxon>
        <taxon>Fungi</taxon>
        <taxon>Dikarya</taxon>
        <taxon>Ascomycota</taxon>
        <taxon>Pezizomycotina</taxon>
        <taxon>Lecanoromycetes</taxon>
        <taxon>OSLEUM clade</taxon>
        <taxon>Lecanoromycetidae</taxon>
        <taxon>Lecanorales</taxon>
        <taxon>Lecanorineae</taxon>
        <taxon>Stereocaulaceae</taxon>
        <taxon>Stereocaulon</taxon>
    </lineage>
</organism>
<proteinExistence type="predicted"/>
<dbReference type="Gene3D" id="1.25.40.20">
    <property type="entry name" value="Ankyrin repeat-containing domain"/>
    <property type="match status" value="1"/>
</dbReference>
<protein>
    <recommendedName>
        <fullName evidence="3">Ankyrin repeat protein</fullName>
    </recommendedName>
</protein>